<dbReference type="Gene3D" id="3.40.50.1820">
    <property type="entry name" value="alpha/beta hydrolase"/>
    <property type="match status" value="1"/>
</dbReference>
<protein>
    <recommendedName>
        <fullName evidence="2">Xaa-Pro dipeptidyl-peptidase C-terminal domain-containing protein</fullName>
    </recommendedName>
</protein>
<keyword evidence="4" id="KW-1185">Reference proteome</keyword>
<dbReference type="InterPro" id="IPR005674">
    <property type="entry name" value="CocE/Ser_esterase"/>
</dbReference>
<dbReference type="EMBL" id="ADLN01000040">
    <property type="protein sequence ID" value="EHI59995.1"/>
    <property type="molecule type" value="Genomic_DNA"/>
</dbReference>
<reference evidence="3 4" key="1">
    <citation type="submission" date="2011-08" db="EMBL/GenBank/DDBJ databases">
        <title>The Genome Sequence of Clostridium hathewayi WAL-18680.</title>
        <authorList>
            <consortium name="The Broad Institute Genome Sequencing Platform"/>
            <person name="Earl A."/>
            <person name="Ward D."/>
            <person name="Feldgarden M."/>
            <person name="Gevers D."/>
            <person name="Finegold S.M."/>
            <person name="Summanen P.H."/>
            <person name="Molitoris D.R."/>
            <person name="Song M."/>
            <person name="Daigneault M."/>
            <person name="Allen-Vercoe E."/>
            <person name="Young S.K."/>
            <person name="Zeng Q."/>
            <person name="Gargeya S."/>
            <person name="Fitzgerald M."/>
            <person name="Haas B."/>
            <person name="Abouelleil A."/>
            <person name="Alvarado L."/>
            <person name="Arachchi H.M."/>
            <person name="Berlin A."/>
            <person name="Brown A."/>
            <person name="Chapman S.B."/>
            <person name="Chen Z."/>
            <person name="Dunbar C."/>
            <person name="Freedman E."/>
            <person name="Gearin G."/>
            <person name="Gellesch M."/>
            <person name="Goldberg J."/>
            <person name="Griggs A."/>
            <person name="Gujja S."/>
            <person name="Heiman D."/>
            <person name="Howarth C."/>
            <person name="Larson L."/>
            <person name="Lui A."/>
            <person name="MacDonald P.J.P."/>
            <person name="Montmayeur A."/>
            <person name="Murphy C."/>
            <person name="Neiman D."/>
            <person name="Pearson M."/>
            <person name="Priest M."/>
            <person name="Roberts A."/>
            <person name="Saif S."/>
            <person name="Shea T."/>
            <person name="Shenoy N."/>
            <person name="Sisk P."/>
            <person name="Stolte C."/>
            <person name="Sykes S."/>
            <person name="Wortman J."/>
            <person name="Nusbaum C."/>
            <person name="Birren B."/>
        </authorList>
    </citation>
    <scope>NUCLEOTIDE SEQUENCE [LARGE SCALE GENOMIC DNA]</scope>
    <source>
        <strain evidence="3 4">WAL-18680</strain>
    </source>
</reference>
<dbReference type="SUPFAM" id="SSF49785">
    <property type="entry name" value="Galactose-binding domain-like"/>
    <property type="match status" value="1"/>
</dbReference>
<evidence type="ECO:0000256" key="1">
    <source>
        <dbReference type="ARBA" id="ARBA00022801"/>
    </source>
</evidence>
<dbReference type="OrthoDB" id="319764at2"/>
<dbReference type="GO" id="GO:0008239">
    <property type="term" value="F:dipeptidyl-peptidase activity"/>
    <property type="evidence" value="ECO:0007669"/>
    <property type="project" value="InterPro"/>
</dbReference>
<dbReference type="InterPro" id="IPR050585">
    <property type="entry name" value="Xaa-Pro_dipeptidyl-ppase/CocE"/>
</dbReference>
<dbReference type="Gene3D" id="2.60.120.260">
    <property type="entry name" value="Galactose-binding domain-like"/>
    <property type="match status" value="1"/>
</dbReference>
<dbReference type="SMART" id="SM00939">
    <property type="entry name" value="PepX_C"/>
    <property type="match status" value="1"/>
</dbReference>
<dbReference type="Pfam" id="PF02129">
    <property type="entry name" value="Peptidase_S15"/>
    <property type="match status" value="1"/>
</dbReference>
<dbReference type="Gene3D" id="1.10.3020.10">
    <property type="entry name" value="alpha-amino acid ester hydrolase ( Helical cap domain)"/>
    <property type="match status" value="1"/>
</dbReference>
<keyword evidence="1" id="KW-0378">Hydrolase</keyword>
<dbReference type="SUPFAM" id="SSF53474">
    <property type="entry name" value="alpha/beta-Hydrolases"/>
    <property type="match status" value="1"/>
</dbReference>
<name>G5IEY5_9FIRM</name>
<evidence type="ECO:0000313" key="3">
    <source>
        <dbReference type="EMBL" id="EHI59995.1"/>
    </source>
</evidence>
<gene>
    <name evidence="3" type="ORF">HMPREF9473_02062</name>
</gene>
<comment type="caution">
    <text evidence="3">The sequence shown here is derived from an EMBL/GenBank/DDBJ whole genome shotgun (WGS) entry which is preliminary data.</text>
</comment>
<proteinExistence type="predicted"/>
<evidence type="ECO:0000313" key="4">
    <source>
        <dbReference type="Proteomes" id="UP000005384"/>
    </source>
</evidence>
<organism evidence="3 4">
    <name type="scientific">Hungatella hathewayi WAL-18680</name>
    <dbReference type="NCBI Taxonomy" id="742737"/>
    <lineage>
        <taxon>Bacteria</taxon>
        <taxon>Bacillati</taxon>
        <taxon>Bacillota</taxon>
        <taxon>Clostridia</taxon>
        <taxon>Lachnospirales</taxon>
        <taxon>Lachnospiraceae</taxon>
        <taxon>Hungatella</taxon>
    </lineage>
</organism>
<dbReference type="Pfam" id="PF08530">
    <property type="entry name" value="PepX_C"/>
    <property type="match status" value="1"/>
</dbReference>
<dbReference type="NCBIfam" id="TIGR00976">
    <property type="entry name" value="CocE_NonD"/>
    <property type="match status" value="1"/>
</dbReference>
<dbReference type="PANTHER" id="PTHR43056:SF10">
    <property type="entry name" value="COCE_NOND FAMILY, PUTATIVE (AFU_ORTHOLOGUE AFUA_7G00600)-RELATED"/>
    <property type="match status" value="1"/>
</dbReference>
<dbReference type="PATRIC" id="fig|742737.3.peg.2082"/>
<dbReference type="HOGENOM" id="CLU_015590_5_2_9"/>
<dbReference type="InterPro" id="IPR000383">
    <property type="entry name" value="Xaa-Pro-like_dom"/>
</dbReference>
<dbReference type="RefSeq" id="WP_006780042.1">
    <property type="nucleotide sequence ID" value="NZ_CP040506.1"/>
</dbReference>
<dbReference type="InterPro" id="IPR008979">
    <property type="entry name" value="Galactose-bd-like_sf"/>
</dbReference>
<dbReference type="Proteomes" id="UP000005384">
    <property type="component" value="Unassembled WGS sequence"/>
</dbReference>
<sequence>MRIWRLYSSGICYGQFQVTEGEIRHRWLDANTAEYREERKLDEEDNRFYQQLANMDVLDLLSRLEEYDLAFTDGETPSGRPKDETDQTAGTLFTLSQGEIYQKMDAHNYCQRMIRFPRNVLYVDGRVRGFTCPSRERVHVLVEQGYENQTVIRRWKEEYPEEVLHPISDLGETEVVTRDGVPLSTAVLIPADVAEPVPTILVRTPYGKEGDILNYLRYVHRGYAVVIQDVRGRNKSGGEWLPNSHEVEDGDDTLNWIAAQPWSNGKVGTVGGSYLGYVQWAAAASGNPHLTTMISVVTAGSAFCDLPRKGGAFVSGMMAWAFAVSKQEFHPELMMRDDWDEILNIRPLEDIPKKALGYEIPFLTTWLNHMDCDELWKKSDWKERSGGVKIPALIMSGWFDDDGMGTTEALDLTADHGDTMRKVILGPWQHGGNSRYDIHGMALGQQALKMDIDLTFFRWFDYHLRGRENGIDRLPDVEYYTLGEERWKTASDWPVPETEAFSLYLTDGETASDNGGLRFEPAARAGEDSYDYDPEDPSLCIIDMSENEVGVPENYTEQDLRPDVLCYDTPPLEEPVTLTGDFSVELYISSDAPDTDFVVRINDVDEHGTSIKLADGVLSARYRDGFETSRMMKPGQVYKLVIRTSKVSAMFKRGHRIRLTVTSSAKNWIFPNSNTEGGFNSQETRIAHNTVHHGGIYPSRVTGRRER</sequence>
<feature type="domain" description="Xaa-Pro dipeptidyl-peptidase C-terminal" evidence="2">
    <location>
        <begin position="457"/>
        <end position="702"/>
    </location>
</feature>
<dbReference type="AlphaFoldDB" id="G5IEY5"/>
<dbReference type="PANTHER" id="PTHR43056">
    <property type="entry name" value="PEPTIDASE S9 PROLYL OLIGOPEPTIDASE"/>
    <property type="match status" value="1"/>
</dbReference>
<dbReference type="InterPro" id="IPR013736">
    <property type="entry name" value="Xaa-Pro_dipept_C"/>
</dbReference>
<evidence type="ECO:0000259" key="2">
    <source>
        <dbReference type="SMART" id="SM00939"/>
    </source>
</evidence>
<accession>G5IEY5</accession>
<dbReference type="InterPro" id="IPR029058">
    <property type="entry name" value="AB_hydrolase_fold"/>
</dbReference>